<dbReference type="InterPro" id="IPR000999">
    <property type="entry name" value="RNase_III_dom"/>
</dbReference>
<keyword evidence="4 8" id="KW-0540">Nuclease</keyword>
<dbReference type="GO" id="GO:0004525">
    <property type="term" value="F:ribonuclease III activity"/>
    <property type="evidence" value="ECO:0007669"/>
    <property type="project" value="UniProtKB-EC"/>
</dbReference>
<dbReference type="EC" id="3.1.26.3" evidence="8"/>
<proteinExistence type="inferred from homology"/>
<evidence type="ECO:0000256" key="2">
    <source>
        <dbReference type="ARBA" id="ARBA00010183"/>
    </source>
</evidence>
<evidence type="ECO:0000256" key="7">
    <source>
        <dbReference type="ARBA" id="ARBA00022884"/>
    </source>
</evidence>
<dbReference type="PANTHER" id="PTHR11207:SF0">
    <property type="entry name" value="RIBONUCLEASE 3"/>
    <property type="match status" value="1"/>
</dbReference>
<comment type="caution">
    <text evidence="11">The sequence shown here is derived from an EMBL/GenBank/DDBJ whole genome shotgun (WGS) entry which is preliminary data.</text>
</comment>
<feature type="binding site" evidence="8">
    <location>
        <position position="135"/>
    </location>
    <ligand>
        <name>Mg(2+)</name>
        <dbReference type="ChEBI" id="CHEBI:18420"/>
    </ligand>
</feature>
<dbReference type="PROSITE" id="PS00517">
    <property type="entry name" value="RNASE_3_1"/>
    <property type="match status" value="1"/>
</dbReference>
<dbReference type="NCBIfam" id="TIGR02191">
    <property type="entry name" value="RNaseIII"/>
    <property type="match status" value="1"/>
</dbReference>
<keyword evidence="8" id="KW-0963">Cytoplasm</keyword>
<evidence type="ECO:0000256" key="1">
    <source>
        <dbReference type="ARBA" id="ARBA00000109"/>
    </source>
</evidence>
<dbReference type="SMART" id="SM00358">
    <property type="entry name" value="DSRM"/>
    <property type="match status" value="1"/>
</dbReference>
<keyword evidence="8" id="KW-0460">Magnesium</keyword>
<feature type="active site" evidence="8">
    <location>
        <position position="138"/>
    </location>
</feature>
<sequence>MDQAVDLDHGSALGTDRRNILNRPDFLEWIAEITNEPPVSPELYVRAATHGSHGQMDYQRLEFLGDRILGLVIADHLYHQFPDEPEGQLSQRLNGLVSGPVCGAVAKHIGVGDHILLGKQARDDGARQSIKVLGDVMESLIGAVYLDHGMEAARSFILRHWGGRVSATVADVRHPKSALQEWAAANNRKVPEYELIDKSGPHHDLKFTIKLSVRNIGEVTATASAIQAAETAAAKKFLEKFT</sequence>
<keyword evidence="8" id="KW-0698">rRNA processing</keyword>
<keyword evidence="7 8" id="KW-0694">RNA-binding</keyword>
<protein>
    <recommendedName>
        <fullName evidence="8">Ribonuclease 3</fullName>
        <ecNumber evidence="8">3.1.26.3</ecNumber>
    </recommendedName>
    <alternativeName>
        <fullName evidence="8">Ribonuclease III</fullName>
        <shortName evidence="8">RNase III</shortName>
    </alternativeName>
</protein>
<dbReference type="InterPro" id="IPR036389">
    <property type="entry name" value="RNase_III_sf"/>
</dbReference>
<dbReference type="InterPro" id="IPR011907">
    <property type="entry name" value="RNase_III"/>
</dbReference>
<keyword evidence="3 8" id="KW-0507">mRNA processing</keyword>
<evidence type="ECO:0000256" key="6">
    <source>
        <dbReference type="ARBA" id="ARBA00022801"/>
    </source>
</evidence>
<keyword evidence="8" id="KW-0479">Metal-binding</keyword>
<keyword evidence="12" id="KW-1185">Reference proteome</keyword>
<dbReference type="SMART" id="SM00535">
    <property type="entry name" value="RIBOc"/>
    <property type="match status" value="1"/>
</dbReference>
<keyword evidence="5 8" id="KW-0255">Endonuclease</keyword>
<keyword evidence="8" id="KW-0699">rRNA-binding</keyword>
<dbReference type="CDD" id="cd10845">
    <property type="entry name" value="DSRM_RNAse_III_family"/>
    <property type="match status" value="1"/>
</dbReference>
<evidence type="ECO:0000256" key="8">
    <source>
        <dbReference type="HAMAP-Rule" id="MF_00104"/>
    </source>
</evidence>
<reference evidence="11 12" key="1">
    <citation type="submission" date="2020-06" db="EMBL/GenBank/DDBJ databases">
        <authorList>
            <person name="Kim S.-J."/>
            <person name="Park S.-J."/>
        </authorList>
    </citation>
    <scope>NUCLEOTIDE SEQUENCE [LARGE SCALE GENOMIC DNA]</scope>
    <source>
        <strain evidence="11 12">SW-151</strain>
    </source>
</reference>
<keyword evidence="6 8" id="KW-0378">Hydrolase</keyword>
<feature type="domain" description="DRBM" evidence="9">
    <location>
        <begin position="174"/>
        <end position="242"/>
    </location>
</feature>
<comment type="similarity">
    <text evidence="2">Belongs to the ribonuclease III family.</text>
</comment>
<dbReference type="Gene3D" id="1.10.1520.10">
    <property type="entry name" value="Ribonuclease III domain"/>
    <property type="match status" value="1"/>
</dbReference>
<gene>
    <name evidence="8 11" type="primary">rnc</name>
    <name evidence="11" type="ORF">HUO14_07920</name>
</gene>
<keyword evidence="8" id="KW-0819">tRNA processing</keyword>
<dbReference type="SUPFAM" id="SSF69065">
    <property type="entry name" value="RNase III domain-like"/>
    <property type="match status" value="1"/>
</dbReference>
<evidence type="ECO:0000313" key="12">
    <source>
        <dbReference type="Proteomes" id="UP000652427"/>
    </source>
</evidence>
<comment type="function">
    <text evidence="8">Digests double-stranded RNA. Involved in the processing of primary rRNA transcript to yield the immediate precursors to the large and small rRNAs (23S and 16S). Processes some mRNAs, and tRNAs when they are encoded in the rRNA operon. Processes pre-crRNA and tracrRNA of type II CRISPR loci if present in the organism.</text>
</comment>
<evidence type="ECO:0000259" key="10">
    <source>
        <dbReference type="PROSITE" id="PS50142"/>
    </source>
</evidence>
<dbReference type="PROSITE" id="PS50142">
    <property type="entry name" value="RNASE_3_2"/>
    <property type="match status" value="1"/>
</dbReference>
<dbReference type="CDD" id="cd00593">
    <property type="entry name" value="RIBOc"/>
    <property type="match status" value="1"/>
</dbReference>
<evidence type="ECO:0000256" key="5">
    <source>
        <dbReference type="ARBA" id="ARBA00022759"/>
    </source>
</evidence>
<dbReference type="InterPro" id="IPR014720">
    <property type="entry name" value="dsRBD_dom"/>
</dbReference>
<dbReference type="Pfam" id="PF14622">
    <property type="entry name" value="Ribonucleas_3_3"/>
    <property type="match status" value="1"/>
</dbReference>
<comment type="catalytic activity">
    <reaction evidence="1 8">
        <text>Endonucleolytic cleavage to 5'-phosphomonoester.</text>
        <dbReference type="EC" id="3.1.26.3"/>
    </reaction>
</comment>
<evidence type="ECO:0000259" key="9">
    <source>
        <dbReference type="PROSITE" id="PS50137"/>
    </source>
</evidence>
<dbReference type="PANTHER" id="PTHR11207">
    <property type="entry name" value="RIBONUCLEASE III"/>
    <property type="match status" value="1"/>
</dbReference>
<evidence type="ECO:0000313" key="11">
    <source>
        <dbReference type="EMBL" id="NVD27826.1"/>
    </source>
</evidence>
<feature type="active site" evidence="8">
    <location>
        <position position="66"/>
    </location>
</feature>
<accession>A0ABX2N292</accession>
<dbReference type="Pfam" id="PF00035">
    <property type="entry name" value="dsrm"/>
    <property type="match status" value="1"/>
</dbReference>
<evidence type="ECO:0000256" key="3">
    <source>
        <dbReference type="ARBA" id="ARBA00022664"/>
    </source>
</evidence>
<dbReference type="PROSITE" id="PS50137">
    <property type="entry name" value="DS_RBD"/>
    <property type="match status" value="1"/>
</dbReference>
<dbReference type="HAMAP" id="MF_00104">
    <property type="entry name" value="RNase_III"/>
    <property type="match status" value="1"/>
</dbReference>
<feature type="domain" description="RNase III" evidence="10">
    <location>
        <begin position="23"/>
        <end position="149"/>
    </location>
</feature>
<dbReference type="Proteomes" id="UP000652427">
    <property type="component" value="Unassembled WGS sequence"/>
</dbReference>
<comment type="subunit">
    <text evidence="8">Homodimer.</text>
</comment>
<comment type="subcellular location">
    <subcellularLocation>
        <location evidence="8">Cytoplasm</location>
    </subcellularLocation>
</comment>
<organism evidence="11 12">
    <name type="scientific">Parasphingorhabdus flavimaris</name>
    <dbReference type="NCBI Taxonomy" id="266812"/>
    <lineage>
        <taxon>Bacteria</taxon>
        <taxon>Pseudomonadati</taxon>
        <taxon>Pseudomonadota</taxon>
        <taxon>Alphaproteobacteria</taxon>
        <taxon>Sphingomonadales</taxon>
        <taxon>Sphingomonadaceae</taxon>
        <taxon>Parasphingorhabdus</taxon>
    </lineage>
</organism>
<evidence type="ECO:0000256" key="4">
    <source>
        <dbReference type="ARBA" id="ARBA00022722"/>
    </source>
</evidence>
<dbReference type="Gene3D" id="3.30.160.20">
    <property type="match status" value="1"/>
</dbReference>
<comment type="cofactor">
    <cofactor evidence="8">
        <name>Mg(2+)</name>
        <dbReference type="ChEBI" id="CHEBI:18420"/>
    </cofactor>
</comment>
<feature type="binding site" evidence="8">
    <location>
        <position position="138"/>
    </location>
    <ligand>
        <name>Mg(2+)</name>
        <dbReference type="ChEBI" id="CHEBI:18420"/>
    </ligand>
</feature>
<dbReference type="SUPFAM" id="SSF54768">
    <property type="entry name" value="dsRNA-binding domain-like"/>
    <property type="match status" value="1"/>
</dbReference>
<name>A0ABX2N292_9SPHN</name>
<dbReference type="EMBL" id="JABWMH010000002">
    <property type="protein sequence ID" value="NVD27826.1"/>
    <property type="molecule type" value="Genomic_DNA"/>
</dbReference>
<feature type="binding site" evidence="8">
    <location>
        <position position="62"/>
    </location>
    <ligand>
        <name>Mg(2+)</name>
        <dbReference type="ChEBI" id="CHEBI:18420"/>
    </ligand>
</feature>